<organism evidence="2 3">
    <name type="scientific">Streptomyces machairae</name>
    <dbReference type="NCBI Taxonomy" id="3134109"/>
    <lineage>
        <taxon>Bacteria</taxon>
        <taxon>Bacillati</taxon>
        <taxon>Actinomycetota</taxon>
        <taxon>Actinomycetes</taxon>
        <taxon>Kitasatosporales</taxon>
        <taxon>Streptomycetaceae</taxon>
        <taxon>Streptomyces</taxon>
    </lineage>
</organism>
<accession>A0ABU8UHT5</accession>
<feature type="region of interest" description="Disordered" evidence="1">
    <location>
        <begin position="125"/>
        <end position="154"/>
    </location>
</feature>
<dbReference type="InterPro" id="IPR045919">
    <property type="entry name" value="DUF6338"/>
</dbReference>
<keyword evidence="3" id="KW-1185">Reference proteome</keyword>
<dbReference type="Proteomes" id="UP001376459">
    <property type="component" value="Unassembled WGS sequence"/>
</dbReference>
<dbReference type="EMBL" id="JBBKAK010000001">
    <property type="protein sequence ID" value="MEJ8668063.1"/>
    <property type="molecule type" value="Genomic_DNA"/>
</dbReference>
<sequence length="154" mass="15866">MTLSMVLSSLAGVYAGRTSPRRTGAGLRDGTVAVYALTDRAGPDRRKPFVAVELSDGRLVEGYVRYVSTDPDPARRDLVLQQPIAWTGPDDVPRTRSKAVCVFVPGALVRVVHISYPPQPVTQPAPGAAIVPPPAGGAASPPGNSAAPAAGGTT</sequence>
<comment type="caution">
    <text evidence="2">The sequence shown here is derived from an EMBL/GenBank/DDBJ whole genome shotgun (WGS) entry which is preliminary data.</text>
</comment>
<dbReference type="Pfam" id="PF19865">
    <property type="entry name" value="DUF6338"/>
    <property type="match status" value="1"/>
</dbReference>
<proteinExistence type="predicted"/>
<protein>
    <submittedName>
        <fullName evidence="2">DUF6338 family protein</fullName>
    </submittedName>
</protein>
<evidence type="ECO:0000313" key="3">
    <source>
        <dbReference type="Proteomes" id="UP001376459"/>
    </source>
</evidence>
<evidence type="ECO:0000256" key="1">
    <source>
        <dbReference type="SAM" id="MobiDB-lite"/>
    </source>
</evidence>
<name>A0ABU8UHT5_9ACTN</name>
<reference evidence="2 3" key="1">
    <citation type="submission" date="2024-03" db="EMBL/GenBank/DDBJ databases">
        <title>Novel Streptomyces species of biotechnological and ecological value are a feature of Machair soil.</title>
        <authorList>
            <person name="Prole J.R."/>
            <person name="Goodfellow M."/>
            <person name="Allenby N."/>
            <person name="Ward A.C."/>
        </authorList>
    </citation>
    <scope>NUCLEOTIDE SEQUENCE [LARGE SCALE GENOMIC DNA]</scope>
    <source>
        <strain evidence="2 3">MS1.AVA.1</strain>
    </source>
</reference>
<evidence type="ECO:0000313" key="2">
    <source>
        <dbReference type="EMBL" id="MEJ8668063.1"/>
    </source>
</evidence>
<gene>
    <name evidence="2" type="ORF">WKI71_04270</name>
</gene>